<feature type="domain" description="TonB-dependent receptor-like beta-barrel" evidence="11">
    <location>
        <begin position="492"/>
        <end position="1052"/>
    </location>
</feature>
<dbReference type="PROSITE" id="PS52016">
    <property type="entry name" value="TONB_DEPENDENT_REC_3"/>
    <property type="match status" value="1"/>
</dbReference>
<evidence type="ECO:0000256" key="3">
    <source>
        <dbReference type="ARBA" id="ARBA00022452"/>
    </source>
</evidence>
<dbReference type="NCBIfam" id="TIGR04056">
    <property type="entry name" value="OMP_RagA_SusC"/>
    <property type="match status" value="1"/>
</dbReference>
<feature type="signal peptide" evidence="10">
    <location>
        <begin position="1"/>
        <end position="30"/>
    </location>
</feature>
<comment type="subcellular location">
    <subcellularLocation>
        <location evidence="1 8">Cell outer membrane</location>
        <topology evidence="1 8">Multi-pass membrane protein</topology>
    </subcellularLocation>
</comment>
<dbReference type="Pfam" id="PF00593">
    <property type="entry name" value="TonB_dep_Rec_b-barrel"/>
    <property type="match status" value="1"/>
</dbReference>
<keyword evidence="6 8" id="KW-0472">Membrane</keyword>
<name>A0A5M6DNW7_9BACT</name>
<evidence type="ECO:0000256" key="7">
    <source>
        <dbReference type="ARBA" id="ARBA00023237"/>
    </source>
</evidence>
<evidence type="ECO:0000259" key="11">
    <source>
        <dbReference type="Pfam" id="PF00593"/>
    </source>
</evidence>
<comment type="similarity">
    <text evidence="8 9">Belongs to the TonB-dependent receptor family.</text>
</comment>
<dbReference type="InterPro" id="IPR008969">
    <property type="entry name" value="CarboxyPept-like_regulatory"/>
</dbReference>
<protein>
    <submittedName>
        <fullName evidence="13">TonB-dependent receptor</fullName>
    </submittedName>
</protein>
<proteinExistence type="inferred from homology"/>
<evidence type="ECO:0000256" key="9">
    <source>
        <dbReference type="RuleBase" id="RU003357"/>
    </source>
</evidence>
<dbReference type="NCBIfam" id="TIGR04057">
    <property type="entry name" value="SusC_RagA_signa"/>
    <property type="match status" value="1"/>
</dbReference>
<dbReference type="SUPFAM" id="SSF56935">
    <property type="entry name" value="Porins"/>
    <property type="match status" value="1"/>
</dbReference>
<sequence>MKKITHRWQPKSCLLLMLLAFGGISAPLQAAVETTRIATKPVVWQITGRVTSASGEPLPGVTVLLKGTSNGTATDVDGKYSLSVPETSGTLVFSFIGYTTLERAFSGPGAINVNMADDAKALEEVVVTGYATQQKKDLTGSVAVVNVEEMTKQPTAQVTSMLQGRAAGVTVVGSGQPGQAPQIRIRGINTFGNNTPLYVVDGVPTTNINDLNPNDIANMQVLKDAGSASIYGSRAANGVIIISTKRGKDKIKVNYDAYYGTQRPPQGNVWDIASPQEMADLKRMALVNSGVTNLNDPQYGNGSTYVLPDYLVGGTSYGLKEGDPAVDPAKYKVNPFYTGGSSELSSFYRIVKSNKQGTDWFHEIFKPAPITSHNVAVSGGGELGSYYFSLNYFDQEGSLKNTYNKRYTIRSNSTFNLNKKIRIGENLGYSLTDNPQITALSEGSGIGMAFRQQPIIPVYDIMGNYAGSFAKGLGNARNPVAIQDRIRNNKSLNSRLFGSIFAEADILPSLTFRTTFGGEYYANSSRSFAYPEYENSENGTTNQYNQNSGNGYNWTWSNTLAYSKIFNEIHNFKLLIGSEAYQNVGTSLGGSTQGYFSFDPIFTTLSTGSGTQTNSSSRYDDALFSLFSRLDYSLKDKYLLGATIRRDGSSRFGENNRYGVFPAVSAGWRISQESFMQNLAWLTDLKIRGGYGIMGNQLNVDPNNAYTLYGADRTSTYYPITGTNNSTQLGFRKTRIGNPDAKWESNVNGNVGIDATLFGGVIDITADYYSKQIRDLLYAVELPGTAGAATVPSVNIAKIQNKGFDGSITGHINATSDLTFDITGTITTYNNKILKISNGAQNFELESRRFNGSNIIRNMVGEAMSSFYGYKIAGFWNDQAEIDEANTQARTASGDANAVYQNDVKPGRFRYTDVNGDGRVTDADRTVLGSPNPDFTYGINLAATYKNFDFNMFLYGSQGNEIWNQVKWWTDFYPNFEGAKSKTALYDSWLPERRNAKAPIQENVGSFSTTNVPNSYYVENGSYLRARNAQIGYTLPGNLLSRYGVGRLRVYVQGANLFTLTKYSGVDPEISGGTDFNTNSRAFGIDEGAYPNMRQYLVGLNVTF</sequence>
<dbReference type="InterPro" id="IPR000531">
    <property type="entry name" value="Beta-barrel_TonB"/>
</dbReference>
<dbReference type="Gene3D" id="2.60.40.1120">
    <property type="entry name" value="Carboxypeptidase-like, regulatory domain"/>
    <property type="match status" value="1"/>
</dbReference>
<keyword evidence="7 8" id="KW-0998">Cell outer membrane</keyword>
<dbReference type="GO" id="GO:0009279">
    <property type="term" value="C:cell outer membrane"/>
    <property type="evidence" value="ECO:0007669"/>
    <property type="project" value="UniProtKB-SubCell"/>
</dbReference>
<keyword evidence="5 9" id="KW-0798">TonB box</keyword>
<dbReference type="InterPro" id="IPR012910">
    <property type="entry name" value="Plug_dom"/>
</dbReference>
<reference evidence="13 14" key="1">
    <citation type="submission" date="2019-09" db="EMBL/GenBank/DDBJ databases">
        <title>Genome sequence and assembly of Adhaeribacter sp.</title>
        <authorList>
            <person name="Chhetri G."/>
        </authorList>
    </citation>
    <scope>NUCLEOTIDE SEQUENCE [LARGE SCALE GENOMIC DNA]</scope>
    <source>
        <strain evidence="13 14">DK36</strain>
    </source>
</reference>
<dbReference type="InterPro" id="IPR037066">
    <property type="entry name" value="Plug_dom_sf"/>
</dbReference>
<dbReference type="RefSeq" id="WP_150086118.1">
    <property type="nucleotide sequence ID" value="NZ_VWSF01000001.1"/>
</dbReference>
<evidence type="ECO:0000313" key="14">
    <source>
        <dbReference type="Proteomes" id="UP000323426"/>
    </source>
</evidence>
<evidence type="ECO:0000256" key="4">
    <source>
        <dbReference type="ARBA" id="ARBA00022692"/>
    </source>
</evidence>
<dbReference type="Pfam" id="PF13715">
    <property type="entry name" value="CarbopepD_reg_2"/>
    <property type="match status" value="1"/>
</dbReference>
<comment type="caution">
    <text evidence="13">The sequence shown here is derived from an EMBL/GenBank/DDBJ whole genome shotgun (WGS) entry which is preliminary data.</text>
</comment>
<evidence type="ECO:0000256" key="8">
    <source>
        <dbReference type="PROSITE-ProRule" id="PRU01360"/>
    </source>
</evidence>
<evidence type="ECO:0000256" key="1">
    <source>
        <dbReference type="ARBA" id="ARBA00004571"/>
    </source>
</evidence>
<keyword evidence="10" id="KW-0732">Signal</keyword>
<dbReference type="InterPro" id="IPR039426">
    <property type="entry name" value="TonB-dep_rcpt-like"/>
</dbReference>
<accession>A0A5M6DNW7</accession>
<keyword evidence="2 8" id="KW-0813">Transport</keyword>
<keyword evidence="14" id="KW-1185">Reference proteome</keyword>
<feature type="chain" id="PRO_5024318081" evidence="10">
    <location>
        <begin position="31"/>
        <end position="1104"/>
    </location>
</feature>
<keyword evidence="4 8" id="KW-0812">Transmembrane</keyword>
<dbReference type="Gene3D" id="2.40.170.20">
    <property type="entry name" value="TonB-dependent receptor, beta-barrel domain"/>
    <property type="match status" value="1"/>
</dbReference>
<evidence type="ECO:0000313" key="13">
    <source>
        <dbReference type="EMBL" id="KAA5549123.1"/>
    </source>
</evidence>
<evidence type="ECO:0000256" key="6">
    <source>
        <dbReference type="ARBA" id="ARBA00023136"/>
    </source>
</evidence>
<evidence type="ECO:0000256" key="5">
    <source>
        <dbReference type="ARBA" id="ARBA00023077"/>
    </source>
</evidence>
<dbReference type="Proteomes" id="UP000323426">
    <property type="component" value="Unassembled WGS sequence"/>
</dbReference>
<dbReference type="Gene3D" id="2.170.130.10">
    <property type="entry name" value="TonB-dependent receptor, plug domain"/>
    <property type="match status" value="1"/>
</dbReference>
<dbReference type="AlphaFoldDB" id="A0A5M6DNW7"/>
<feature type="domain" description="TonB-dependent receptor plug" evidence="12">
    <location>
        <begin position="135"/>
        <end position="239"/>
    </location>
</feature>
<organism evidence="13 14">
    <name type="scientific">Adhaeribacter rhizoryzae</name>
    <dbReference type="NCBI Taxonomy" id="2607907"/>
    <lineage>
        <taxon>Bacteria</taxon>
        <taxon>Pseudomonadati</taxon>
        <taxon>Bacteroidota</taxon>
        <taxon>Cytophagia</taxon>
        <taxon>Cytophagales</taxon>
        <taxon>Hymenobacteraceae</taxon>
        <taxon>Adhaeribacter</taxon>
    </lineage>
</organism>
<dbReference type="SUPFAM" id="SSF49464">
    <property type="entry name" value="Carboxypeptidase regulatory domain-like"/>
    <property type="match status" value="1"/>
</dbReference>
<gene>
    <name evidence="13" type="ORF">F0145_00555</name>
</gene>
<dbReference type="InterPro" id="IPR023997">
    <property type="entry name" value="TonB-dep_OMP_SusC/RagA_CS"/>
</dbReference>
<evidence type="ECO:0000256" key="2">
    <source>
        <dbReference type="ARBA" id="ARBA00022448"/>
    </source>
</evidence>
<evidence type="ECO:0000259" key="12">
    <source>
        <dbReference type="Pfam" id="PF07715"/>
    </source>
</evidence>
<dbReference type="Pfam" id="PF07715">
    <property type="entry name" value="Plug"/>
    <property type="match status" value="1"/>
</dbReference>
<keyword evidence="3 8" id="KW-1134">Transmembrane beta strand</keyword>
<dbReference type="EMBL" id="VWSF01000001">
    <property type="protein sequence ID" value="KAA5549123.1"/>
    <property type="molecule type" value="Genomic_DNA"/>
</dbReference>
<keyword evidence="13" id="KW-0675">Receptor</keyword>
<dbReference type="InterPro" id="IPR036942">
    <property type="entry name" value="Beta-barrel_TonB_sf"/>
</dbReference>
<evidence type="ECO:0000256" key="10">
    <source>
        <dbReference type="SAM" id="SignalP"/>
    </source>
</evidence>
<dbReference type="InterPro" id="IPR023996">
    <property type="entry name" value="TonB-dep_OMP_SusC/RagA"/>
</dbReference>